<dbReference type="WBParaSite" id="EVEC_0001051001-mRNA-1">
    <property type="protein sequence ID" value="EVEC_0001051001-mRNA-1"/>
    <property type="gene ID" value="EVEC_0001051001"/>
</dbReference>
<organism evidence="22">
    <name type="scientific">Enterobius vermicularis</name>
    <name type="common">Human pinworm</name>
    <dbReference type="NCBI Taxonomy" id="51028"/>
    <lineage>
        <taxon>Eukaryota</taxon>
        <taxon>Metazoa</taxon>
        <taxon>Ecdysozoa</taxon>
        <taxon>Nematoda</taxon>
        <taxon>Chromadorea</taxon>
        <taxon>Rhabditida</taxon>
        <taxon>Spirurina</taxon>
        <taxon>Oxyuridomorpha</taxon>
        <taxon>Oxyuroidea</taxon>
        <taxon>Oxyuridae</taxon>
        <taxon>Enterobius</taxon>
    </lineage>
</organism>
<dbReference type="SUPFAM" id="SSF54897">
    <property type="entry name" value="Protease propeptides/inhibitors"/>
    <property type="match status" value="1"/>
</dbReference>
<evidence type="ECO:0000313" key="20">
    <source>
        <dbReference type="EMBL" id="VDD95104.1"/>
    </source>
</evidence>
<dbReference type="Pfam" id="PF16470">
    <property type="entry name" value="S8_pro-domain"/>
    <property type="match status" value="1"/>
</dbReference>
<dbReference type="PROSITE" id="PS00137">
    <property type="entry name" value="SUBTILASE_HIS"/>
    <property type="match status" value="1"/>
</dbReference>
<comment type="subcellular location">
    <subcellularLocation>
        <location evidence="1">Secreted</location>
    </subcellularLocation>
</comment>
<evidence type="ECO:0000256" key="1">
    <source>
        <dbReference type="ARBA" id="ARBA00004613"/>
    </source>
</evidence>
<dbReference type="InterPro" id="IPR000209">
    <property type="entry name" value="Peptidase_S8/S53_dom"/>
</dbReference>
<feature type="active site" description="Charge relay system" evidence="16 17">
    <location>
        <position position="227"/>
    </location>
</feature>
<dbReference type="STRING" id="51028.A0A0N4VI59"/>
<dbReference type="PROSITE" id="PS00138">
    <property type="entry name" value="SUBTILASE_SER"/>
    <property type="match status" value="1"/>
</dbReference>
<evidence type="ECO:0000256" key="9">
    <source>
        <dbReference type="ARBA" id="ARBA00023145"/>
    </source>
</evidence>
<feature type="active site" description="Charge relay system" evidence="16 17">
    <location>
        <position position="402"/>
    </location>
</feature>
<dbReference type="InterPro" id="IPR022398">
    <property type="entry name" value="Peptidase_S8_His-AS"/>
</dbReference>
<keyword evidence="21" id="KW-1185">Reference proteome</keyword>
<dbReference type="GO" id="GO:0043005">
    <property type="term" value="C:neuron projection"/>
    <property type="evidence" value="ECO:0007669"/>
    <property type="project" value="TreeGrafter"/>
</dbReference>
<dbReference type="PRINTS" id="PR00723">
    <property type="entry name" value="SUBTILISIN"/>
</dbReference>
<dbReference type="GO" id="GO:0005615">
    <property type="term" value="C:extracellular space"/>
    <property type="evidence" value="ECO:0007669"/>
    <property type="project" value="TreeGrafter"/>
</dbReference>
<evidence type="ECO:0000313" key="22">
    <source>
        <dbReference type="WBParaSite" id="EVEC_0001051001-mRNA-1"/>
    </source>
</evidence>
<keyword evidence="9" id="KW-0865">Zymogen</keyword>
<dbReference type="OrthoDB" id="300641at2759"/>
<dbReference type="InterPro" id="IPR015500">
    <property type="entry name" value="Peptidase_S8_subtilisin-rel"/>
</dbReference>
<dbReference type="Pfam" id="PF00082">
    <property type="entry name" value="Peptidase_S8"/>
    <property type="match status" value="1"/>
</dbReference>
<evidence type="ECO:0000256" key="13">
    <source>
        <dbReference type="ARBA" id="ARBA00039000"/>
    </source>
</evidence>
<accession>A0A0N4VI59</accession>
<evidence type="ECO:0000256" key="17">
    <source>
        <dbReference type="PROSITE-ProRule" id="PRU01240"/>
    </source>
</evidence>
<feature type="active site" description="Charge relay system" evidence="16 17">
    <location>
        <position position="186"/>
    </location>
</feature>
<dbReference type="Gene3D" id="3.30.70.850">
    <property type="entry name" value="Peptidase S8, pro-domain"/>
    <property type="match status" value="1"/>
</dbReference>
<evidence type="ECO:0000256" key="3">
    <source>
        <dbReference type="ARBA" id="ARBA00022525"/>
    </source>
</evidence>
<reference evidence="20 21" key="2">
    <citation type="submission" date="2018-10" db="EMBL/GenBank/DDBJ databases">
        <authorList>
            <consortium name="Pathogen Informatics"/>
        </authorList>
    </citation>
    <scope>NUCLEOTIDE SEQUENCE [LARGE SCALE GENOMIC DNA]</scope>
</reference>
<feature type="signal peptide" evidence="18">
    <location>
        <begin position="1"/>
        <end position="24"/>
    </location>
</feature>
<comment type="similarity">
    <text evidence="2">Belongs to the peptidase S8 family. Furin subfamily.</text>
</comment>
<dbReference type="FunFam" id="2.60.120.260:FF:000181">
    <property type="entry name" value="Neuroendocrine convertase 2"/>
    <property type="match status" value="1"/>
</dbReference>
<evidence type="ECO:0000256" key="7">
    <source>
        <dbReference type="ARBA" id="ARBA00022801"/>
    </source>
</evidence>
<dbReference type="SUPFAM" id="SSF49785">
    <property type="entry name" value="Galactose-binding domain-like"/>
    <property type="match status" value="1"/>
</dbReference>
<feature type="chain" id="PRO_5043122961" description="Neuroendocrine convertase 2" evidence="18">
    <location>
        <begin position="25"/>
        <end position="679"/>
    </location>
</feature>
<feature type="domain" description="P/Homo B" evidence="19">
    <location>
        <begin position="515"/>
        <end position="651"/>
    </location>
</feature>
<keyword evidence="6 18" id="KW-0732">Signal</keyword>
<evidence type="ECO:0000256" key="15">
    <source>
        <dbReference type="ARBA" id="ARBA00042708"/>
    </source>
</evidence>
<dbReference type="PROSITE" id="PS51829">
    <property type="entry name" value="P_HOMO_B"/>
    <property type="match status" value="1"/>
</dbReference>
<dbReference type="InterPro" id="IPR008979">
    <property type="entry name" value="Galactose-bd-like_sf"/>
</dbReference>
<keyword evidence="3" id="KW-0964">Secreted</keyword>
<gene>
    <name evidence="20" type="ORF">EVEC_LOCUS9855</name>
</gene>
<dbReference type="PANTHER" id="PTHR42884:SF13">
    <property type="entry name" value="NEUROENDOCRINE CONVERTASE 2"/>
    <property type="match status" value="1"/>
</dbReference>
<comment type="catalytic activity">
    <reaction evidence="12">
        <text>Release of protein hormones and neuropeptides from their precursors, generally by hydrolysis of -Lys-Arg-|- bonds.</text>
        <dbReference type="EC" id="3.4.21.94"/>
    </reaction>
</comment>
<proteinExistence type="inferred from homology"/>
<evidence type="ECO:0000256" key="8">
    <source>
        <dbReference type="ARBA" id="ARBA00022825"/>
    </source>
</evidence>
<dbReference type="GO" id="GO:0016486">
    <property type="term" value="P:peptide hormone processing"/>
    <property type="evidence" value="ECO:0007669"/>
    <property type="project" value="TreeGrafter"/>
</dbReference>
<dbReference type="InterPro" id="IPR002884">
    <property type="entry name" value="P_dom"/>
</dbReference>
<evidence type="ECO:0000256" key="10">
    <source>
        <dbReference type="ARBA" id="ARBA00023157"/>
    </source>
</evidence>
<dbReference type="CDD" id="cd04059">
    <property type="entry name" value="Peptidases_S8_Protein_convertases_Kexins_Furin-like"/>
    <property type="match status" value="1"/>
</dbReference>
<evidence type="ECO:0000256" key="18">
    <source>
        <dbReference type="SAM" id="SignalP"/>
    </source>
</evidence>
<reference evidence="22" key="1">
    <citation type="submission" date="2017-02" db="UniProtKB">
        <authorList>
            <consortium name="WormBaseParasite"/>
        </authorList>
    </citation>
    <scope>IDENTIFICATION</scope>
</reference>
<dbReference type="GO" id="GO:0016020">
    <property type="term" value="C:membrane"/>
    <property type="evidence" value="ECO:0007669"/>
    <property type="project" value="TreeGrafter"/>
</dbReference>
<evidence type="ECO:0000256" key="11">
    <source>
        <dbReference type="ARBA" id="ARBA00023180"/>
    </source>
</evidence>
<dbReference type="Gene3D" id="2.60.120.260">
    <property type="entry name" value="Galactose-binding domain-like"/>
    <property type="match status" value="1"/>
</dbReference>
<keyword evidence="4 17" id="KW-0645">Protease</keyword>
<dbReference type="Pfam" id="PF01483">
    <property type="entry name" value="P_proprotein"/>
    <property type="match status" value="1"/>
</dbReference>
<keyword evidence="8 17" id="KW-0720">Serine protease</keyword>
<dbReference type="SUPFAM" id="SSF52743">
    <property type="entry name" value="Subtilisin-like"/>
    <property type="match status" value="1"/>
</dbReference>
<dbReference type="PANTHER" id="PTHR42884">
    <property type="entry name" value="PROPROTEIN CONVERTASE SUBTILISIN/KEXIN-RELATED"/>
    <property type="match status" value="1"/>
</dbReference>
<evidence type="ECO:0000256" key="2">
    <source>
        <dbReference type="ARBA" id="ARBA00005325"/>
    </source>
</evidence>
<dbReference type="InterPro" id="IPR032815">
    <property type="entry name" value="S8_pro-domain"/>
</dbReference>
<evidence type="ECO:0000259" key="19">
    <source>
        <dbReference type="PROSITE" id="PS51829"/>
    </source>
</evidence>
<dbReference type="PROSITE" id="PS51892">
    <property type="entry name" value="SUBTILASE"/>
    <property type="match status" value="1"/>
</dbReference>
<evidence type="ECO:0000256" key="5">
    <source>
        <dbReference type="ARBA" id="ARBA00022685"/>
    </source>
</evidence>
<evidence type="ECO:0000313" key="21">
    <source>
        <dbReference type="Proteomes" id="UP000274131"/>
    </source>
</evidence>
<dbReference type="InterPro" id="IPR023827">
    <property type="entry name" value="Peptidase_S8_Asp-AS"/>
</dbReference>
<dbReference type="GO" id="GO:0004252">
    <property type="term" value="F:serine-type endopeptidase activity"/>
    <property type="evidence" value="ECO:0007669"/>
    <property type="project" value="UniProtKB-UniRule"/>
</dbReference>
<evidence type="ECO:0000256" key="12">
    <source>
        <dbReference type="ARBA" id="ARBA00036323"/>
    </source>
</evidence>
<keyword evidence="11" id="KW-0325">Glycoprotein</keyword>
<evidence type="ECO:0000256" key="4">
    <source>
        <dbReference type="ARBA" id="ARBA00022670"/>
    </source>
</evidence>
<dbReference type="EC" id="3.4.21.94" evidence="13"/>
<evidence type="ECO:0000256" key="14">
    <source>
        <dbReference type="ARBA" id="ARBA00039626"/>
    </source>
</evidence>
<keyword evidence="5" id="KW-0165">Cleavage on pair of basic residues</keyword>
<dbReference type="InterPro" id="IPR038466">
    <property type="entry name" value="S8_pro-domain_sf"/>
</dbReference>
<protein>
    <recommendedName>
        <fullName evidence="14">Neuroendocrine convertase 2</fullName>
        <ecNumber evidence="13">3.4.21.94</ecNumber>
    </recommendedName>
    <alternativeName>
        <fullName evidence="15">Prohormone convertase 2</fullName>
    </alternativeName>
</protein>
<dbReference type="InterPro" id="IPR036852">
    <property type="entry name" value="Peptidase_S8/S53_dom_sf"/>
</dbReference>
<dbReference type="PROSITE" id="PS00136">
    <property type="entry name" value="SUBTILASE_ASP"/>
    <property type="match status" value="1"/>
</dbReference>
<dbReference type="AlphaFoldDB" id="A0A0N4VI59"/>
<dbReference type="Proteomes" id="UP000274131">
    <property type="component" value="Unassembled WGS sequence"/>
</dbReference>
<evidence type="ECO:0000256" key="16">
    <source>
        <dbReference type="PIRSR" id="PIRSR615500-1"/>
    </source>
</evidence>
<sequence length="679" mass="75509">MHGSENSACIKLCAILLIVVSTSSDALDVYTNHFHVHTKVPGKENAHKIARRNGFINRGPVLGSETEWHFVQPALSHARTKRSIAHHKKLLKDDDVVFVEQLQGFKRTKRGYSKRHKTNGFRLLEKQMNGKMIPATDDSPTDPLYPYQWYLKNIGQGNGKPRLDLNVEKAWAMGFTGKNITTAIMDDGVDYMHPDLKYNFNAEASYDFSSNDPFPYPRYTDDWFNSHGTRCAGEIAAARDNGVCGVGVAYDSKIAGIRMLDQPYMTDLIEANSMGHEPNLIHIYSASWGPTDDGKTVDGPRNATMRAIVKGVNEGRNGLGSIFVWASGDGGEDDDCNCDGYAASMWTISINSAINSGENAHYDESCSSTLASTFSNGGRDPETGVATTDLYGRCTRSHSGTSAAAPEAAGVFALALEANPMLTWRDLQHLAVLTSTRNSLFDSRCRDLPDLGIEVCTCFMYYKVFQGTKQPIKKTDNCTHFEWNINGVGLEFNHLFGYGVLDAAEMVMLALVWKTVPPRYHCEAGTIDIPHQIPQIGNLVMEMNTDACMGTSTEVNYLEHVQAVVTFNSTRRGDTTLYLISPSGTQTMILSRRPKDNDSKDGFINWPFMTTHTWGENPRGKWRLVARFQGDRVHTGFIKKFTLMLHGTKDPPYADIEPLKGHVNSKLHIVQKAHKRSLK</sequence>
<name>A0A0N4VI59_ENTVE</name>
<dbReference type="Gene3D" id="3.40.50.200">
    <property type="entry name" value="Peptidase S8/S53 domain"/>
    <property type="match status" value="1"/>
</dbReference>
<keyword evidence="7 17" id="KW-0378">Hydrolase</keyword>
<keyword evidence="10" id="KW-1015">Disulfide bond</keyword>
<dbReference type="InterPro" id="IPR034182">
    <property type="entry name" value="Kexin/furin"/>
</dbReference>
<dbReference type="InterPro" id="IPR023828">
    <property type="entry name" value="Peptidase_S8_Ser-AS"/>
</dbReference>
<dbReference type="EMBL" id="UXUI01010340">
    <property type="protein sequence ID" value="VDD95104.1"/>
    <property type="molecule type" value="Genomic_DNA"/>
</dbReference>
<evidence type="ECO:0000256" key="6">
    <source>
        <dbReference type="ARBA" id="ARBA00022729"/>
    </source>
</evidence>